<sequence length="559" mass="59069">MVDVDAVVVGSGINGLVASAELALAGWSVVLVERAERIGGFIAAEECTLPGYVHDTYSSWHPLFVSGAAFARLGPLLRAHGLSYCNTEEWVTASVADDGRVTLAHRDPERTAAGFAQEADRAAYLAELERIGDNMAAIGGLMGSEPRSTAFLRHAAGLFRTGGRAGTEQWLRSLATSGRAYARTRFSGYEVDHLFSPWLLHAGLAPDHASGALMMPLLAATLHGFGVPVVAGGAGRFLDAFLSLLDSLGVRVEIGTRVETVLVEDGRAAGVVTDRGVVRARRAVLASVTPTALYGSLLPESAVAPAVRDAAARFRYGRGAMQIHVALSEPIGWRDERLGQVPILHLTDGSASTGIACAEAEAGLLPRRPTVVVGQQYLLDPTRVPAGAAALWLQLQEVPFAPVGDAGGELDTTEGWSPALAQGYTDRVMARIALHAPDVYDKVLAVDVITPVQLAEHNPNAVSGDPYGGAAELDQDFWWRPSPTCGRHATPIHGLWHIGASTHPGAGLGGGSGHIVATTLTTRPRLARVRHLLDRRRGTSGRQPADDEPGRPTQAPHYP</sequence>
<dbReference type="RefSeq" id="WP_229841308.1">
    <property type="nucleotide sequence ID" value="NZ_BMQA01000050.1"/>
</dbReference>
<dbReference type="InterPro" id="IPR036188">
    <property type="entry name" value="FAD/NAD-bd_sf"/>
</dbReference>
<reference evidence="6" key="2">
    <citation type="submission" date="2020-09" db="EMBL/GenBank/DDBJ databases">
        <authorList>
            <person name="Sun Q."/>
            <person name="Ohkuma M."/>
        </authorList>
    </citation>
    <scope>NUCLEOTIDE SEQUENCE</scope>
    <source>
        <strain evidence="6">JCM 3086</strain>
    </source>
</reference>
<comment type="caution">
    <text evidence="6">The sequence shown here is derived from an EMBL/GenBank/DDBJ whole genome shotgun (WGS) entry which is preliminary data.</text>
</comment>
<dbReference type="Gene3D" id="3.50.50.60">
    <property type="entry name" value="FAD/NAD(P)-binding domain"/>
    <property type="match status" value="2"/>
</dbReference>
<dbReference type="SUPFAM" id="SSF51905">
    <property type="entry name" value="FAD/NAD(P)-binding domain"/>
    <property type="match status" value="1"/>
</dbReference>
<dbReference type="PANTHER" id="PTHR10668">
    <property type="entry name" value="PHYTOENE DEHYDROGENASE"/>
    <property type="match status" value="1"/>
</dbReference>
<dbReference type="PANTHER" id="PTHR10668:SF105">
    <property type="entry name" value="DEHYDROGENASE-RELATED"/>
    <property type="match status" value="1"/>
</dbReference>
<evidence type="ECO:0000259" key="5">
    <source>
        <dbReference type="Pfam" id="PF01593"/>
    </source>
</evidence>
<evidence type="ECO:0000256" key="3">
    <source>
        <dbReference type="ARBA" id="ARBA00040298"/>
    </source>
</evidence>
<evidence type="ECO:0000313" key="6">
    <source>
        <dbReference type="EMBL" id="GGJ56175.1"/>
    </source>
</evidence>
<feature type="region of interest" description="Disordered" evidence="4">
    <location>
        <begin position="531"/>
        <end position="559"/>
    </location>
</feature>
<dbReference type="InterPro" id="IPR002937">
    <property type="entry name" value="Amino_oxidase"/>
</dbReference>
<name>A0A917P3M7_9ACTN</name>
<dbReference type="Pfam" id="PF01593">
    <property type="entry name" value="Amino_oxidase"/>
    <property type="match status" value="1"/>
</dbReference>
<evidence type="ECO:0000256" key="4">
    <source>
        <dbReference type="SAM" id="MobiDB-lite"/>
    </source>
</evidence>
<reference evidence="6" key="1">
    <citation type="journal article" date="2014" name="Int. J. Syst. Evol. Microbiol.">
        <title>Complete genome sequence of Corynebacterium casei LMG S-19264T (=DSM 44701T), isolated from a smear-ripened cheese.</title>
        <authorList>
            <consortium name="US DOE Joint Genome Institute (JGI-PGF)"/>
            <person name="Walter F."/>
            <person name="Albersmeier A."/>
            <person name="Kalinowski J."/>
            <person name="Ruckert C."/>
        </authorList>
    </citation>
    <scope>NUCLEOTIDE SEQUENCE</scope>
    <source>
        <strain evidence="6">JCM 3086</strain>
    </source>
</reference>
<feature type="domain" description="Amine oxidase" evidence="5">
    <location>
        <begin position="15"/>
        <end position="352"/>
    </location>
</feature>
<dbReference type="GO" id="GO:0016491">
    <property type="term" value="F:oxidoreductase activity"/>
    <property type="evidence" value="ECO:0007669"/>
    <property type="project" value="InterPro"/>
</dbReference>
<evidence type="ECO:0000256" key="2">
    <source>
        <dbReference type="ARBA" id="ARBA00038825"/>
    </source>
</evidence>
<comment type="subunit">
    <text evidence="2">Interacts with COX5B; this interaction may contribute to localize PYROXD2 to the inner face of the inner mitochondrial membrane.</text>
</comment>
<evidence type="ECO:0000313" key="7">
    <source>
        <dbReference type="Proteomes" id="UP000657574"/>
    </source>
</evidence>
<comment type="function">
    <text evidence="1">Probable oxidoreductase that may play a role as regulator of mitochondrial function.</text>
</comment>
<dbReference type="AlphaFoldDB" id="A0A917P3M7"/>
<organism evidence="6 7">
    <name type="scientific">Streptomyces brasiliensis</name>
    <dbReference type="NCBI Taxonomy" id="1954"/>
    <lineage>
        <taxon>Bacteria</taxon>
        <taxon>Bacillati</taxon>
        <taxon>Actinomycetota</taxon>
        <taxon>Actinomycetes</taxon>
        <taxon>Kitasatosporales</taxon>
        <taxon>Streptomycetaceae</taxon>
        <taxon>Streptomyces</taxon>
    </lineage>
</organism>
<dbReference type="EMBL" id="BMQA01000050">
    <property type="protein sequence ID" value="GGJ56175.1"/>
    <property type="molecule type" value="Genomic_DNA"/>
</dbReference>
<evidence type="ECO:0000256" key="1">
    <source>
        <dbReference type="ARBA" id="ARBA00037217"/>
    </source>
</evidence>
<keyword evidence="7" id="KW-1185">Reference proteome</keyword>
<dbReference type="Proteomes" id="UP000657574">
    <property type="component" value="Unassembled WGS sequence"/>
</dbReference>
<accession>A0A917P3M7</accession>
<protein>
    <recommendedName>
        <fullName evidence="3">Pyridine nucleotide-disulfide oxidoreductase domain-containing protein 2</fullName>
    </recommendedName>
</protein>
<proteinExistence type="predicted"/>
<gene>
    <name evidence="6" type="ORF">GCM10010121_078460</name>
</gene>